<dbReference type="Proteomes" id="UP001589702">
    <property type="component" value="Unassembled WGS sequence"/>
</dbReference>
<keyword evidence="2" id="KW-0812">Transmembrane</keyword>
<evidence type="ECO:0000313" key="3">
    <source>
        <dbReference type="EMBL" id="MFB9818847.1"/>
    </source>
</evidence>
<evidence type="ECO:0000256" key="2">
    <source>
        <dbReference type="SAM" id="Phobius"/>
    </source>
</evidence>
<accession>A0ABV5XVV7</accession>
<feature type="region of interest" description="Disordered" evidence="1">
    <location>
        <begin position="45"/>
        <end position="64"/>
    </location>
</feature>
<proteinExistence type="predicted"/>
<name>A0ABV5XVV7_ARTRM</name>
<gene>
    <name evidence="3" type="ORF">ACFFP1_04950</name>
</gene>
<dbReference type="RefSeq" id="WP_234749184.1">
    <property type="nucleotide sequence ID" value="NZ_BAAAWN010000001.1"/>
</dbReference>
<comment type="caution">
    <text evidence="3">The sequence shown here is derived from an EMBL/GenBank/DDBJ whole genome shotgun (WGS) entry which is preliminary data.</text>
</comment>
<reference evidence="3 4" key="1">
    <citation type="submission" date="2024-09" db="EMBL/GenBank/DDBJ databases">
        <authorList>
            <person name="Sun Q."/>
            <person name="Mori K."/>
        </authorList>
    </citation>
    <scope>NUCLEOTIDE SEQUENCE [LARGE SCALE GENOMIC DNA]</scope>
    <source>
        <strain evidence="3 4">JCM 1334</strain>
    </source>
</reference>
<sequence length="241" mass="25586">MRLLPRRILLGSVKRRSWWIGVLAILSVTGAMFILGLPMGGTRTEPIPASTTGPATTGPAASSTFSTVASPTAASAVETPPAIGAPRTTDYRRLASAAATAIYTWDTRTASYSEVYSRLRDWWDVLPDGSNPLTVFVQEFEATGVNAGTYTTLAGEQARRSATVQSLVCDGDLAKVRDHPAPWVGLHVCTAILSVVDQSNSDRNAYAAPVSVMVNCPPATTAPIDHCVVVGFYATPSRIVY</sequence>
<keyword evidence="2" id="KW-0472">Membrane</keyword>
<evidence type="ECO:0000313" key="4">
    <source>
        <dbReference type="Proteomes" id="UP001589702"/>
    </source>
</evidence>
<feature type="compositionally biased region" description="Low complexity" evidence="1">
    <location>
        <begin position="46"/>
        <end position="64"/>
    </location>
</feature>
<keyword evidence="4" id="KW-1185">Reference proteome</keyword>
<protein>
    <submittedName>
        <fullName evidence="3">Uncharacterized protein</fullName>
    </submittedName>
</protein>
<evidence type="ECO:0000256" key="1">
    <source>
        <dbReference type="SAM" id="MobiDB-lite"/>
    </source>
</evidence>
<keyword evidence="2" id="KW-1133">Transmembrane helix</keyword>
<feature type="transmembrane region" description="Helical" evidence="2">
    <location>
        <begin position="20"/>
        <end position="40"/>
    </location>
</feature>
<dbReference type="EMBL" id="JBHMBC010000007">
    <property type="protein sequence ID" value="MFB9818847.1"/>
    <property type="molecule type" value="Genomic_DNA"/>
</dbReference>
<organism evidence="3 4">
    <name type="scientific">Arthrobacter ramosus</name>
    <dbReference type="NCBI Taxonomy" id="1672"/>
    <lineage>
        <taxon>Bacteria</taxon>
        <taxon>Bacillati</taxon>
        <taxon>Actinomycetota</taxon>
        <taxon>Actinomycetes</taxon>
        <taxon>Micrococcales</taxon>
        <taxon>Micrococcaceae</taxon>
        <taxon>Arthrobacter</taxon>
    </lineage>
</organism>